<dbReference type="Proteomes" id="UP001597216">
    <property type="component" value="Unassembled WGS sequence"/>
</dbReference>
<dbReference type="EMBL" id="JBHTLQ010000052">
    <property type="protein sequence ID" value="MFD1192330.1"/>
    <property type="molecule type" value="Genomic_DNA"/>
</dbReference>
<feature type="chain" id="PRO_5045497482" evidence="3">
    <location>
        <begin position="21"/>
        <end position="207"/>
    </location>
</feature>
<protein>
    <submittedName>
        <fullName evidence="5">Thioredoxin domain-containing protein</fullName>
    </submittedName>
</protein>
<proteinExistence type="inferred from homology"/>
<dbReference type="PROSITE" id="PS51352">
    <property type="entry name" value="THIOREDOXIN_2"/>
    <property type="match status" value="1"/>
</dbReference>
<dbReference type="PANTHER" id="PTHR13887:SF56">
    <property type="entry name" value="THIOREDOXIN-LIKE REDUCTASE RV2466C"/>
    <property type="match status" value="1"/>
</dbReference>
<keyword evidence="3" id="KW-0732">Signal</keyword>
<feature type="signal peptide" evidence="3">
    <location>
        <begin position="1"/>
        <end position="20"/>
    </location>
</feature>
<feature type="domain" description="Thioredoxin" evidence="4">
    <location>
        <begin position="15"/>
        <end position="200"/>
    </location>
</feature>
<evidence type="ECO:0000256" key="1">
    <source>
        <dbReference type="ARBA" id="ARBA00003565"/>
    </source>
</evidence>
<keyword evidence="6" id="KW-1185">Reference proteome</keyword>
<dbReference type="InterPro" id="IPR013766">
    <property type="entry name" value="Thioredoxin_domain"/>
</dbReference>
<evidence type="ECO:0000313" key="6">
    <source>
        <dbReference type="Proteomes" id="UP001597216"/>
    </source>
</evidence>
<comment type="similarity">
    <text evidence="2">Belongs to the thioredoxin family. DsbA subfamily.</text>
</comment>
<evidence type="ECO:0000313" key="5">
    <source>
        <dbReference type="EMBL" id="MFD1192330.1"/>
    </source>
</evidence>
<dbReference type="InterPro" id="IPR012336">
    <property type="entry name" value="Thioredoxin-like_fold"/>
</dbReference>
<dbReference type="PANTHER" id="PTHR13887">
    <property type="entry name" value="GLUTATHIONE S-TRANSFERASE KAPPA"/>
    <property type="match status" value="1"/>
</dbReference>
<dbReference type="InterPro" id="IPR036249">
    <property type="entry name" value="Thioredoxin-like_sf"/>
</dbReference>
<dbReference type="RefSeq" id="WP_377354458.1">
    <property type="nucleotide sequence ID" value="NZ_JBHTLQ010000052.1"/>
</dbReference>
<organism evidence="5 6">
    <name type="scientific">Phenylobacterium conjunctum</name>
    <dbReference type="NCBI Taxonomy" id="1298959"/>
    <lineage>
        <taxon>Bacteria</taxon>
        <taxon>Pseudomonadati</taxon>
        <taxon>Pseudomonadota</taxon>
        <taxon>Alphaproteobacteria</taxon>
        <taxon>Caulobacterales</taxon>
        <taxon>Caulobacteraceae</taxon>
        <taxon>Phenylobacterium</taxon>
    </lineage>
</organism>
<gene>
    <name evidence="5" type="ORF">ACFQ27_17210</name>
</gene>
<reference evidence="6" key="1">
    <citation type="journal article" date="2019" name="Int. J. Syst. Evol. Microbiol.">
        <title>The Global Catalogue of Microorganisms (GCM) 10K type strain sequencing project: providing services to taxonomists for standard genome sequencing and annotation.</title>
        <authorList>
            <consortium name="The Broad Institute Genomics Platform"/>
            <consortium name="The Broad Institute Genome Sequencing Center for Infectious Disease"/>
            <person name="Wu L."/>
            <person name="Ma J."/>
        </authorList>
    </citation>
    <scope>NUCLEOTIDE SEQUENCE [LARGE SCALE GENOMIC DNA]</scope>
    <source>
        <strain evidence="6">CCUG 55074</strain>
    </source>
</reference>
<accession>A0ABW3T5J4</accession>
<sequence>MRPLLYALAVLAFSITAADAAPKPAPTLPAGGVSMGNPKAKVLVEEYASMSCSHCATFNNEVFPEFKKAFIDTGKVRYVLHEYVTPPENVAAAGWFVARCAGPDGYFKVVDTFFRSQAQMFDTRDVRGALMAAGKAGGLTEDEVRACLKDPAQLTALEGRLKAAVDRGVQGTPTFYINGEPHVGEASLDELAAAIKTAKPLKPAKKK</sequence>
<comment type="function">
    <text evidence="1">May be required for disulfide bond formation in some proteins.</text>
</comment>
<comment type="caution">
    <text evidence="5">The sequence shown here is derived from an EMBL/GenBank/DDBJ whole genome shotgun (WGS) entry which is preliminary data.</text>
</comment>
<dbReference type="SUPFAM" id="SSF52833">
    <property type="entry name" value="Thioredoxin-like"/>
    <property type="match status" value="1"/>
</dbReference>
<name>A0ABW3T5J4_9CAUL</name>
<evidence type="ECO:0000259" key="4">
    <source>
        <dbReference type="PROSITE" id="PS51352"/>
    </source>
</evidence>
<evidence type="ECO:0000256" key="2">
    <source>
        <dbReference type="ARBA" id="ARBA00005791"/>
    </source>
</evidence>
<dbReference type="Gene3D" id="3.40.30.10">
    <property type="entry name" value="Glutaredoxin"/>
    <property type="match status" value="1"/>
</dbReference>
<dbReference type="Pfam" id="PF13462">
    <property type="entry name" value="Thioredoxin_4"/>
    <property type="match status" value="1"/>
</dbReference>
<evidence type="ECO:0000256" key="3">
    <source>
        <dbReference type="SAM" id="SignalP"/>
    </source>
</evidence>